<dbReference type="PANTHER" id="PTHR13016">
    <property type="entry name" value="AMMECR1 HOMOLOG"/>
    <property type="match status" value="1"/>
</dbReference>
<proteinExistence type="predicted"/>
<gene>
    <name evidence="2" type="ORF">g.886</name>
</gene>
<dbReference type="Gene3D" id="3.30.700.20">
    <property type="entry name" value="Hypothetical protein ph0010, domain 1"/>
    <property type="match status" value="1"/>
</dbReference>
<dbReference type="InterPro" id="IPR036071">
    <property type="entry name" value="AMMECR1_dom_sf"/>
</dbReference>
<dbReference type="Pfam" id="PF01871">
    <property type="entry name" value="AMMECR1"/>
    <property type="match status" value="1"/>
</dbReference>
<dbReference type="AlphaFoldDB" id="A0A1D2AH35"/>
<dbReference type="InterPro" id="IPR023473">
    <property type="entry name" value="AMMECR1"/>
</dbReference>
<accession>A0A1D2AH35</accession>
<protein>
    <recommendedName>
        <fullName evidence="1">AMMECR1 domain-containing protein</fullName>
    </recommendedName>
</protein>
<reference evidence="2" key="1">
    <citation type="submission" date="2015-08" db="EMBL/GenBank/DDBJ databases">
        <authorList>
            <person name="Babu N.S."/>
            <person name="Beckwith C.J."/>
            <person name="Beseler K.G."/>
            <person name="Brison A."/>
            <person name="Carone J.V."/>
            <person name="Caskin T.P."/>
            <person name="Diamond M."/>
            <person name="Durham M.E."/>
            <person name="Foxe J.M."/>
            <person name="Go M."/>
            <person name="Henderson B.A."/>
            <person name="Jones I.B."/>
            <person name="McGettigan J.A."/>
            <person name="Micheletti S.J."/>
            <person name="Nasrallah M.E."/>
            <person name="Ortiz D."/>
            <person name="Piller C.R."/>
            <person name="Privatt S.R."/>
            <person name="Schneider S.L."/>
            <person name="Sharp S."/>
            <person name="Smith T.C."/>
            <person name="Stanton J.D."/>
            <person name="Ullery H.E."/>
            <person name="Wilson R.J."/>
            <person name="Serrano M.G."/>
            <person name="Buck G."/>
            <person name="Lee V."/>
            <person name="Wang Y."/>
            <person name="Carvalho R."/>
            <person name="Voegtly L."/>
            <person name="Shi R."/>
            <person name="Duckworth R."/>
            <person name="Johnson A."/>
            <person name="Loviza R."/>
            <person name="Walstead R."/>
            <person name="Shah Z."/>
            <person name="Kiflezghi M."/>
            <person name="Wade K."/>
            <person name="Ball S.L."/>
            <person name="Bradley K.W."/>
            <person name="Asai D.J."/>
            <person name="Bowman C.A."/>
            <person name="Russell D.A."/>
            <person name="Pope W.H."/>
            <person name="Jacobs-Sera D."/>
            <person name="Hendrix R.W."/>
            <person name="Hatfull G.F."/>
        </authorList>
    </citation>
    <scope>NUCLEOTIDE SEQUENCE</scope>
</reference>
<name>A0A1D2AH35_AUXPR</name>
<organism evidence="2">
    <name type="scientific">Auxenochlorella protothecoides</name>
    <name type="common">Green microalga</name>
    <name type="synonym">Chlorella protothecoides</name>
    <dbReference type="NCBI Taxonomy" id="3075"/>
    <lineage>
        <taxon>Eukaryota</taxon>
        <taxon>Viridiplantae</taxon>
        <taxon>Chlorophyta</taxon>
        <taxon>core chlorophytes</taxon>
        <taxon>Trebouxiophyceae</taxon>
        <taxon>Chlorellales</taxon>
        <taxon>Chlorellaceae</taxon>
        <taxon>Auxenochlorella</taxon>
    </lineage>
</organism>
<evidence type="ECO:0000259" key="1">
    <source>
        <dbReference type="PROSITE" id="PS51112"/>
    </source>
</evidence>
<dbReference type="Gene3D" id="3.30.1490.150">
    <property type="entry name" value="Hypothetical protein ph0010, domain 2"/>
    <property type="match status" value="1"/>
</dbReference>
<evidence type="ECO:0000313" key="2">
    <source>
        <dbReference type="EMBL" id="JAT78458.1"/>
    </source>
</evidence>
<sequence>SAAYSFIGSPAMQGSSLPTGELTVSEEHVRYAFQALINHFSRHDHYRETPNFENWNCPLFVTWKKASRNGERRLRGCIGILEPRRLHQALHDYALTSALHDRRFPPIEAHELPALECTVSLLHSFETGGSWEDWVPGVHGIIIEFACPLTGGTRSATFLPEIAQQEGWTRVQTIDQLISKAGARGGQASLRSIRAGLSLVRYQSTAASLTHAQFLALQKRRAEVQAPEQEPCMVAVQA</sequence>
<dbReference type="PANTHER" id="PTHR13016:SF0">
    <property type="entry name" value="AMME SYNDROME CANDIDATE GENE 1 PROTEIN"/>
    <property type="match status" value="1"/>
</dbReference>
<dbReference type="EMBL" id="GDKF01000164">
    <property type="protein sequence ID" value="JAT78458.1"/>
    <property type="molecule type" value="Transcribed_RNA"/>
</dbReference>
<feature type="domain" description="AMMECR1" evidence="1">
    <location>
        <begin position="18"/>
        <end position="218"/>
    </location>
</feature>
<dbReference type="PROSITE" id="PS51112">
    <property type="entry name" value="AMMECR1"/>
    <property type="match status" value="1"/>
</dbReference>
<dbReference type="SUPFAM" id="SSF143447">
    <property type="entry name" value="AMMECR1-like"/>
    <property type="match status" value="1"/>
</dbReference>
<dbReference type="InterPro" id="IPR027485">
    <property type="entry name" value="AMMECR1_N"/>
</dbReference>
<dbReference type="InterPro" id="IPR002733">
    <property type="entry name" value="AMMECR1_domain"/>
</dbReference>
<feature type="non-terminal residue" evidence="2">
    <location>
        <position position="1"/>
    </location>
</feature>
<dbReference type="NCBIfam" id="TIGR00296">
    <property type="entry name" value="TIGR00296 family protein"/>
    <property type="match status" value="1"/>
</dbReference>